<dbReference type="OMA" id="PRNDMRR"/>
<evidence type="ECO:0000256" key="3">
    <source>
        <dbReference type="SAM" id="MobiDB-lite"/>
    </source>
</evidence>
<keyword evidence="6" id="KW-1185">Reference proteome</keyword>
<feature type="region of interest" description="Disordered" evidence="3">
    <location>
        <begin position="81"/>
        <end position="109"/>
    </location>
</feature>
<dbReference type="KEGG" id="atr:18435088"/>
<feature type="domain" description="Alpha/beta hydrolase fold-3" evidence="4">
    <location>
        <begin position="224"/>
        <end position="477"/>
    </location>
</feature>
<dbReference type="PANTHER" id="PTHR23024">
    <property type="entry name" value="ARYLACETAMIDE DEACETYLASE"/>
    <property type="match status" value="1"/>
</dbReference>
<dbReference type="AlphaFoldDB" id="W1PGP5"/>
<dbReference type="STRING" id="13333.W1PGP5"/>
<dbReference type="SUPFAM" id="SSF53474">
    <property type="entry name" value="alpha/beta-Hydrolases"/>
    <property type="match status" value="1"/>
</dbReference>
<dbReference type="HOGENOM" id="CLU_012494_14_0_1"/>
<evidence type="ECO:0000256" key="1">
    <source>
        <dbReference type="ARBA" id="ARBA00010515"/>
    </source>
</evidence>
<dbReference type="OrthoDB" id="408631at2759"/>
<dbReference type="InterPro" id="IPR029058">
    <property type="entry name" value="AB_hydrolase_fold"/>
</dbReference>
<dbReference type="Gramene" id="ERN06879">
    <property type="protein sequence ID" value="ERN06879"/>
    <property type="gene ID" value="AMTR_s00005p00249600"/>
</dbReference>
<evidence type="ECO:0000313" key="6">
    <source>
        <dbReference type="Proteomes" id="UP000017836"/>
    </source>
</evidence>
<keyword evidence="2" id="KW-0378">Hydrolase</keyword>
<protein>
    <recommendedName>
        <fullName evidence="4">Alpha/beta hydrolase fold-3 domain-containing protein</fullName>
    </recommendedName>
</protein>
<gene>
    <name evidence="5" type="ORF">AMTR_s00005p00249600</name>
</gene>
<name>W1PGP5_AMBTC</name>
<dbReference type="InterPro" id="IPR002168">
    <property type="entry name" value="Lipase_GDXG_HIS_AS"/>
</dbReference>
<organism evidence="5 6">
    <name type="scientific">Amborella trichopoda</name>
    <dbReference type="NCBI Taxonomy" id="13333"/>
    <lineage>
        <taxon>Eukaryota</taxon>
        <taxon>Viridiplantae</taxon>
        <taxon>Streptophyta</taxon>
        <taxon>Embryophyta</taxon>
        <taxon>Tracheophyta</taxon>
        <taxon>Spermatophyta</taxon>
        <taxon>Magnoliopsida</taxon>
        <taxon>Amborellales</taxon>
        <taxon>Amborellaceae</taxon>
        <taxon>Amborella</taxon>
    </lineage>
</organism>
<dbReference type="eggNOG" id="KOG1515">
    <property type="taxonomic scope" value="Eukaryota"/>
</dbReference>
<dbReference type="Proteomes" id="UP000017836">
    <property type="component" value="Unassembled WGS sequence"/>
</dbReference>
<feature type="region of interest" description="Disordered" evidence="3">
    <location>
        <begin position="181"/>
        <end position="203"/>
    </location>
</feature>
<dbReference type="Gene3D" id="3.40.50.1820">
    <property type="entry name" value="alpha/beta hydrolase"/>
    <property type="match status" value="1"/>
</dbReference>
<sequence length="512" mass="56240">MPSVAVKLYSVFFKFLLKHRLQNNSLHLPHEDASFGVTSRPGESVAPANASFTDGVATKDIHIDPFTSLSIRIFLPDSSLSPVVEPRSSNSETRRSSYGGGGGASRPMALQVNRRSSYGSADLESARKANLDSALANGDAFMSPRSDSSANSLYSDDGQRREFGVSQSRFESKKLNYNLDSSIPKRSGVDPVGKEKRQDGEGGLYRGYLPRDLISVSSRKLPIIMQFHGGGFVAGSKDSASNDVFCRRIAKLCDAIVIAVGYRLAPENRYPAAFDDGVKVLHWLAKQANLAECNKSLGNPRAELRKADAHRHIVDTFGASVVEPWLAAHGDPSRCILLGVSCGANIADFVTRKAVEAGKLLDPIKVVAQVLLYPFFIGSVPTHSEIKLANSYFYDKAMCILAWKLFLPEDEYSLDHPAANPLVPGREPPFRSMPPTLTVVAEHDWMRDRAIAYSEELRKVNIDAPVLEYKDAVHEFATLDMLVKSPQAQACAEDIAIWTKKYISIKGHEFSY</sequence>
<dbReference type="InterPro" id="IPR050466">
    <property type="entry name" value="Carboxylest/Gibb_receptor"/>
</dbReference>
<accession>W1PGP5</accession>
<dbReference type="InterPro" id="IPR013094">
    <property type="entry name" value="AB_hydrolase_3"/>
</dbReference>
<evidence type="ECO:0000259" key="4">
    <source>
        <dbReference type="Pfam" id="PF07859"/>
    </source>
</evidence>
<evidence type="ECO:0000256" key="2">
    <source>
        <dbReference type="ARBA" id="ARBA00022801"/>
    </source>
</evidence>
<proteinExistence type="inferred from homology"/>
<dbReference type="EMBL" id="KI393866">
    <property type="protein sequence ID" value="ERN06879.1"/>
    <property type="molecule type" value="Genomic_DNA"/>
</dbReference>
<dbReference type="Pfam" id="PF07859">
    <property type="entry name" value="Abhydrolase_3"/>
    <property type="match status" value="1"/>
</dbReference>
<evidence type="ECO:0000313" key="5">
    <source>
        <dbReference type="EMBL" id="ERN06879.1"/>
    </source>
</evidence>
<dbReference type="PANTHER" id="PTHR23024:SF211">
    <property type="entry name" value="B1065G12.16 PROTEIN"/>
    <property type="match status" value="1"/>
</dbReference>
<reference evidence="6" key="1">
    <citation type="journal article" date="2013" name="Science">
        <title>The Amborella genome and the evolution of flowering plants.</title>
        <authorList>
            <consortium name="Amborella Genome Project"/>
        </authorList>
    </citation>
    <scope>NUCLEOTIDE SEQUENCE [LARGE SCALE GENOMIC DNA]</scope>
</reference>
<dbReference type="PROSITE" id="PS01173">
    <property type="entry name" value="LIPASE_GDXG_HIS"/>
    <property type="match status" value="1"/>
</dbReference>
<comment type="similarity">
    <text evidence="1">Belongs to the 'GDXG' lipolytic enzyme family.</text>
</comment>
<dbReference type="GO" id="GO:0016787">
    <property type="term" value="F:hydrolase activity"/>
    <property type="evidence" value="ECO:0007669"/>
    <property type="project" value="UniProtKB-KW"/>
</dbReference>